<dbReference type="AlphaFoldDB" id="A0A0K9P5C0"/>
<evidence type="ECO:0000313" key="1">
    <source>
        <dbReference type="EMBL" id="KMZ64189.1"/>
    </source>
</evidence>
<protein>
    <submittedName>
        <fullName evidence="1">Putative Kinesin light chain</fullName>
    </submittedName>
</protein>
<dbReference type="SUPFAM" id="SSF48452">
    <property type="entry name" value="TPR-like"/>
    <property type="match status" value="2"/>
</dbReference>
<dbReference type="PANTHER" id="PTHR47459:SF1">
    <property type="entry name" value="KINESIN LIGHT CHAIN-RELATED"/>
    <property type="match status" value="1"/>
</dbReference>
<dbReference type="Pfam" id="PF13374">
    <property type="entry name" value="TPR_10"/>
    <property type="match status" value="2"/>
</dbReference>
<accession>A0A0K9P5C0</accession>
<evidence type="ECO:0000313" key="2">
    <source>
        <dbReference type="Proteomes" id="UP000036987"/>
    </source>
</evidence>
<proteinExistence type="predicted"/>
<dbReference type="EMBL" id="LFYR01001173">
    <property type="protein sequence ID" value="KMZ64189.1"/>
    <property type="molecule type" value="Genomic_DNA"/>
</dbReference>
<dbReference type="PANTHER" id="PTHR47459">
    <property type="entry name" value="KINESIN LIGHT CHAIN-RELATED"/>
    <property type="match status" value="1"/>
</dbReference>
<dbReference type="STRING" id="29655.A0A0K9P5C0"/>
<dbReference type="Gene3D" id="1.25.40.10">
    <property type="entry name" value="Tetratricopeptide repeat domain"/>
    <property type="match status" value="3"/>
</dbReference>
<reference evidence="2" key="1">
    <citation type="journal article" date="2016" name="Nature">
        <title>The genome of the seagrass Zostera marina reveals angiosperm adaptation to the sea.</title>
        <authorList>
            <person name="Olsen J.L."/>
            <person name="Rouze P."/>
            <person name="Verhelst B."/>
            <person name="Lin Y.-C."/>
            <person name="Bayer T."/>
            <person name="Collen J."/>
            <person name="Dattolo E."/>
            <person name="De Paoli E."/>
            <person name="Dittami S."/>
            <person name="Maumus F."/>
            <person name="Michel G."/>
            <person name="Kersting A."/>
            <person name="Lauritano C."/>
            <person name="Lohaus R."/>
            <person name="Toepel M."/>
            <person name="Tonon T."/>
            <person name="Vanneste K."/>
            <person name="Amirebrahimi M."/>
            <person name="Brakel J."/>
            <person name="Bostroem C."/>
            <person name="Chovatia M."/>
            <person name="Grimwood J."/>
            <person name="Jenkins J.W."/>
            <person name="Jueterbock A."/>
            <person name="Mraz A."/>
            <person name="Stam W.T."/>
            <person name="Tice H."/>
            <person name="Bornberg-Bauer E."/>
            <person name="Green P.J."/>
            <person name="Pearson G.A."/>
            <person name="Procaccini G."/>
            <person name="Duarte C.M."/>
            <person name="Schmutz J."/>
            <person name="Reusch T.B.H."/>
            <person name="Van de Peer Y."/>
        </authorList>
    </citation>
    <scope>NUCLEOTIDE SEQUENCE [LARGE SCALE GENOMIC DNA]</scope>
    <source>
        <strain evidence="2">cv. Finnish</strain>
    </source>
</reference>
<gene>
    <name evidence="1" type="ORF">ZOSMA_37G00690</name>
</gene>
<dbReference type="Pfam" id="PF13181">
    <property type="entry name" value="TPR_8"/>
    <property type="match status" value="1"/>
</dbReference>
<comment type="caution">
    <text evidence="1">The sequence shown here is derived from an EMBL/GenBank/DDBJ whole genome shotgun (WGS) entry which is preliminary data.</text>
</comment>
<organism evidence="1 2">
    <name type="scientific">Zostera marina</name>
    <name type="common">Eelgrass</name>
    <dbReference type="NCBI Taxonomy" id="29655"/>
    <lineage>
        <taxon>Eukaryota</taxon>
        <taxon>Viridiplantae</taxon>
        <taxon>Streptophyta</taxon>
        <taxon>Embryophyta</taxon>
        <taxon>Tracheophyta</taxon>
        <taxon>Spermatophyta</taxon>
        <taxon>Magnoliopsida</taxon>
        <taxon>Liliopsida</taxon>
        <taxon>Zosteraceae</taxon>
        <taxon>Zostera</taxon>
    </lineage>
</organism>
<dbReference type="Proteomes" id="UP000036987">
    <property type="component" value="Unassembled WGS sequence"/>
</dbReference>
<dbReference type="OMA" id="HMEGNVA"/>
<dbReference type="OrthoDB" id="626167at2759"/>
<dbReference type="InterPro" id="IPR019734">
    <property type="entry name" value="TPR_rpt"/>
</dbReference>
<dbReference type="InterPro" id="IPR011990">
    <property type="entry name" value="TPR-like_helical_dom_sf"/>
</dbReference>
<name>A0A0K9P5C0_ZOSMR</name>
<keyword evidence="2" id="KW-1185">Reference proteome</keyword>
<dbReference type="SMART" id="SM00028">
    <property type="entry name" value="TPR"/>
    <property type="match status" value="10"/>
</dbReference>
<sequence length="589" mass="65956">MRRLTQPIIQNFSRILSDFLPPTLKKPSPLPSPSTFDIRNIATNPVPNYRNQNLHSNDSIFGSEVGTEEILESFEALESTLGKGDEMKYGLACLKVAQHLDSIGFEDRQKTLDFADKAFRILNDHGGDDEHRSIKVVMALHVLGSVNYGMKRFDESLGFLNKADKILVKCQRDSESFDAKPIMLAIQLQLATTKTAMGRREEAILHLRRCLDLKIKMFGSDSTEVGAAYRDLAEAYVAIIKFKEALPLCLKAMENHAGKLGSNSVEIAHCRRLLGVIYTGLEEHHKALEQNQLSQKLMKNLNVDSDFNDAEIEAANIQIALGKYDDAITTLKNVMKQVGKSTEEEDKSRTKVSVYITMARALCYQEKSVDAKRCLEIASEILKSREENDQSPELSGEIAEGYTDIAEIYEKISDFDIAISLLKKSICLFDKIPQEIYAQANAYGRIGMLLLMTGKAEEATPYLKNAVEGLKESFGPKHYTIGYAYKILGIAYMDLDLPESAAQVFAIARDIIDDTLGCDHRDSINLCQHIANAYDSIGNYDVAIEFQKLAIDGWSRHGPNAEELLQLAQIRMEDFQKKIAGPGRFSRKF</sequence>